<dbReference type="InterPro" id="IPR015421">
    <property type="entry name" value="PyrdxlP-dep_Trfase_major"/>
</dbReference>
<dbReference type="RefSeq" id="WP_011791913.1">
    <property type="nucleotide sequence ID" value="NC_008751.1"/>
</dbReference>
<dbReference type="CDD" id="cd00609">
    <property type="entry name" value="AAT_like"/>
    <property type="match status" value="1"/>
</dbReference>
<proteinExistence type="inferred from homology"/>
<feature type="domain" description="Aminotransferase class I/classII large" evidence="7">
    <location>
        <begin position="39"/>
        <end position="378"/>
    </location>
</feature>
<evidence type="ECO:0000256" key="3">
    <source>
        <dbReference type="ARBA" id="ARBA00011738"/>
    </source>
</evidence>
<dbReference type="InterPro" id="IPR004839">
    <property type="entry name" value="Aminotransferase_I/II_large"/>
</dbReference>
<dbReference type="KEGG" id="dvl:Dvul_0898"/>
<gene>
    <name evidence="8" type="ordered locus">Dvul_0898</name>
</gene>
<evidence type="ECO:0000256" key="1">
    <source>
        <dbReference type="ARBA" id="ARBA00001933"/>
    </source>
</evidence>
<dbReference type="InterPro" id="IPR015422">
    <property type="entry name" value="PyrdxlP-dep_Trfase_small"/>
</dbReference>
<keyword evidence="6" id="KW-0663">Pyridoxal phosphate</keyword>
<dbReference type="SUPFAM" id="SSF53383">
    <property type="entry name" value="PLP-dependent transferases"/>
    <property type="match status" value="1"/>
</dbReference>
<evidence type="ECO:0000313" key="9">
    <source>
        <dbReference type="Proteomes" id="UP000009173"/>
    </source>
</evidence>
<comment type="cofactor">
    <cofactor evidence="1">
        <name>pyridoxal 5'-phosphate</name>
        <dbReference type="ChEBI" id="CHEBI:597326"/>
    </cofactor>
</comment>
<organism evidence="8 9">
    <name type="scientific">Nitratidesulfovibrio vulgaris (strain DP4)</name>
    <name type="common">Desulfovibrio vulgaris</name>
    <dbReference type="NCBI Taxonomy" id="391774"/>
    <lineage>
        <taxon>Bacteria</taxon>
        <taxon>Pseudomonadati</taxon>
        <taxon>Thermodesulfobacteriota</taxon>
        <taxon>Desulfovibrionia</taxon>
        <taxon>Desulfovibrionales</taxon>
        <taxon>Desulfovibrionaceae</taxon>
        <taxon>Nitratidesulfovibrio</taxon>
    </lineage>
</organism>
<dbReference type="HOGENOM" id="CLU_017584_0_6_7"/>
<dbReference type="AlphaFoldDB" id="A0A0H3A8W7"/>
<dbReference type="FunFam" id="3.40.640.10:FF:000053">
    <property type="entry name" value="Aminotransferase, class I"/>
    <property type="match status" value="1"/>
</dbReference>
<dbReference type="Pfam" id="PF00155">
    <property type="entry name" value="Aminotran_1_2"/>
    <property type="match status" value="1"/>
</dbReference>
<dbReference type="InterPro" id="IPR050859">
    <property type="entry name" value="Class-I_PLP-dep_aminotransf"/>
</dbReference>
<evidence type="ECO:0000256" key="4">
    <source>
        <dbReference type="ARBA" id="ARBA00022576"/>
    </source>
</evidence>
<dbReference type="InterPro" id="IPR015424">
    <property type="entry name" value="PyrdxlP-dep_Trfase"/>
</dbReference>
<sequence length="388" mass="42861">MQIAKRMDNVQRSYIREILKVTARPDIISFAGGLPHPDSFPVQGVAEAAAAVLAESGSEALQYSTTEGYLPLREWISARYARQGIEVSPDEILITTGSQQALDLVAKTTIDRGAPVVIERPGYLGAIQCFSFYGAQFRTVDLTPRGVDVEALRREAKGARLFYAVPSFQNPSGITYDEPTRREVAAIMAETGCMLVEDNPYGELRFMGTPVAPIRKWAESPSVLLGSFSKVVSPGLRIGWACAPAELMRHMVTAKQASDLHTPMFTQRLLHRFLVDNDVDEHIASIRKRYGAQRQCMMDAIRKHFPECVTVTEPEGGMFLWCGLPEGVTSEHLFHKAIERKVAFVPGCPFYVDGTDTGFRLNFSNASQDDIVEGIARLGACLTEELAR</sequence>
<keyword evidence="5" id="KW-0808">Transferase</keyword>
<dbReference type="Proteomes" id="UP000009173">
    <property type="component" value="Chromosome"/>
</dbReference>
<keyword evidence="4" id="KW-0032">Aminotransferase</keyword>
<dbReference type="GO" id="GO:0008483">
    <property type="term" value="F:transaminase activity"/>
    <property type="evidence" value="ECO:0007669"/>
    <property type="project" value="UniProtKB-KW"/>
</dbReference>
<dbReference type="Gene3D" id="3.90.1150.10">
    <property type="entry name" value="Aspartate Aminotransferase, domain 1"/>
    <property type="match status" value="1"/>
</dbReference>
<dbReference type="EMBL" id="CP000527">
    <property type="protein sequence ID" value="ABM27919.1"/>
    <property type="molecule type" value="Genomic_DNA"/>
</dbReference>
<evidence type="ECO:0000256" key="2">
    <source>
        <dbReference type="ARBA" id="ARBA00007441"/>
    </source>
</evidence>
<evidence type="ECO:0000313" key="8">
    <source>
        <dbReference type="EMBL" id="ABM27919.1"/>
    </source>
</evidence>
<evidence type="ECO:0000256" key="5">
    <source>
        <dbReference type="ARBA" id="ARBA00022679"/>
    </source>
</evidence>
<dbReference type="PANTHER" id="PTHR42790:SF19">
    <property type="entry name" value="KYNURENINE_ALPHA-AMINOADIPATE AMINOTRANSFERASE, MITOCHONDRIAL"/>
    <property type="match status" value="1"/>
</dbReference>
<comment type="similarity">
    <text evidence="2">Belongs to the class-I pyridoxal-phosphate-dependent aminotransferase family.</text>
</comment>
<accession>A0A0H3A8W7</accession>
<reference evidence="9" key="1">
    <citation type="journal article" date="2009" name="Environ. Microbiol.">
        <title>Contribution of mobile genetic elements to Desulfovibrio vulgaris genome plasticity.</title>
        <authorList>
            <person name="Walker C.B."/>
            <person name="Stolyar S."/>
            <person name="Chivian D."/>
            <person name="Pinel N."/>
            <person name="Gabster J.A."/>
            <person name="Dehal P.S."/>
            <person name="He Z."/>
            <person name="Yang Z.K."/>
            <person name="Yen H.C."/>
            <person name="Zhou J."/>
            <person name="Wall J.D."/>
            <person name="Hazen T.C."/>
            <person name="Arkin A.P."/>
            <person name="Stahl D.A."/>
        </authorList>
    </citation>
    <scope>NUCLEOTIDE SEQUENCE [LARGE SCALE GENOMIC DNA]</scope>
    <source>
        <strain evidence="9">DP4</strain>
    </source>
</reference>
<comment type="subunit">
    <text evidence="3">Homodimer.</text>
</comment>
<dbReference type="GO" id="GO:0030170">
    <property type="term" value="F:pyridoxal phosphate binding"/>
    <property type="evidence" value="ECO:0007669"/>
    <property type="project" value="InterPro"/>
</dbReference>
<dbReference type="PANTHER" id="PTHR42790">
    <property type="entry name" value="AMINOTRANSFERASE"/>
    <property type="match status" value="1"/>
</dbReference>
<dbReference type="Gene3D" id="3.40.640.10">
    <property type="entry name" value="Type I PLP-dependent aspartate aminotransferase-like (Major domain)"/>
    <property type="match status" value="1"/>
</dbReference>
<dbReference type="GO" id="GO:1901605">
    <property type="term" value="P:alpha-amino acid metabolic process"/>
    <property type="evidence" value="ECO:0007669"/>
    <property type="project" value="TreeGrafter"/>
</dbReference>
<protein>
    <submittedName>
        <fullName evidence="8">Putative transcriptional regulator, GntR family</fullName>
    </submittedName>
</protein>
<evidence type="ECO:0000256" key="6">
    <source>
        <dbReference type="ARBA" id="ARBA00022898"/>
    </source>
</evidence>
<name>A0A0H3A8W7_NITV4</name>
<evidence type="ECO:0000259" key="7">
    <source>
        <dbReference type="Pfam" id="PF00155"/>
    </source>
</evidence>